<evidence type="ECO:0000313" key="17">
    <source>
        <dbReference type="Proteomes" id="UP000053317"/>
    </source>
</evidence>
<feature type="region of interest" description="Disordered" evidence="15">
    <location>
        <begin position="207"/>
        <end position="227"/>
    </location>
</feature>
<dbReference type="InterPro" id="IPR004600">
    <property type="entry name" value="TFIIH_Tfb4/GTF2H3"/>
</dbReference>
<feature type="compositionally biased region" description="Basic residues" evidence="15">
    <location>
        <begin position="414"/>
        <end position="423"/>
    </location>
</feature>
<evidence type="ECO:0000313" key="16">
    <source>
        <dbReference type="EMBL" id="KKY20292.1"/>
    </source>
</evidence>
<dbReference type="GO" id="GO:0008270">
    <property type="term" value="F:zinc ion binding"/>
    <property type="evidence" value="ECO:0007669"/>
    <property type="project" value="UniProtKB-KW"/>
</dbReference>
<dbReference type="Pfam" id="PF03850">
    <property type="entry name" value="Tfb4"/>
    <property type="match status" value="2"/>
</dbReference>
<feature type="region of interest" description="Disordered" evidence="15">
    <location>
        <begin position="81"/>
        <end position="119"/>
    </location>
</feature>
<feature type="region of interest" description="Disordered" evidence="15">
    <location>
        <begin position="413"/>
        <end position="447"/>
    </location>
</feature>
<keyword evidence="7 14" id="KW-0863">Zinc-finger</keyword>
<keyword evidence="12 14" id="KW-0539">Nucleus</keyword>
<dbReference type="PANTHER" id="PTHR12831">
    <property type="entry name" value="TRANSCRIPTION INITIATION FACTOR IIH TFIIH , POLYPEPTIDE 3-RELATED"/>
    <property type="match status" value="1"/>
</dbReference>
<evidence type="ECO:0000256" key="3">
    <source>
        <dbReference type="ARBA" id="ARBA00005273"/>
    </source>
</evidence>
<feature type="compositionally biased region" description="Pro residues" evidence="15">
    <location>
        <begin position="435"/>
        <end position="447"/>
    </location>
</feature>
<keyword evidence="11 14" id="KW-0234">DNA repair</keyword>
<proteinExistence type="inferred from homology"/>
<reference evidence="16 17" key="1">
    <citation type="submission" date="2015-05" db="EMBL/GenBank/DDBJ databases">
        <title>Distinctive expansion of gene families associated with plant cell wall degradation and secondary metabolism in the genomes of grapevine trunk pathogens.</title>
        <authorList>
            <person name="Lawrence D.P."/>
            <person name="Travadon R."/>
            <person name="Rolshausen P.E."/>
            <person name="Baumgartner K."/>
        </authorList>
    </citation>
    <scope>NUCLEOTIDE SEQUENCE [LARGE SCALE GENOMIC DNA]</scope>
    <source>
        <strain evidence="16">UCRPC4</strain>
    </source>
</reference>
<comment type="subcellular location">
    <subcellularLocation>
        <location evidence="2 14">Nucleus</location>
    </subcellularLocation>
</comment>
<comment type="caution">
    <text evidence="16">The sequence shown here is derived from an EMBL/GenBank/DDBJ whole genome shotgun (WGS) entry which is preliminary data.</text>
</comment>
<dbReference type="GO" id="GO:0005675">
    <property type="term" value="C:transcription factor TFIIH holo complex"/>
    <property type="evidence" value="ECO:0007669"/>
    <property type="project" value="UniProtKB-UniRule"/>
</dbReference>
<name>A0A0G2EBF0_PHACM</name>
<evidence type="ECO:0000256" key="2">
    <source>
        <dbReference type="ARBA" id="ARBA00004123"/>
    </source>
</evidence>
<evidence type="ECO:0000256" key="13">
    <source>
        <dbReference type="ARBA" id="ARBA00033341"/>
    </source>
</evidence>
<evidence type="ECO:0000256" key="11">
    <source>
        <dbReference type="ARBA" id="ARBA00023204"/>
    </source>
</evidence>
<dbReference type="GO" id="GO:0000439">
    <property type="term" value="C:transcription factor TFIIH core complex"/>
    <property type="evidence" value="ECO:0007669"/>
    <property type="project" value="UniProtKB-UniRule"/>
</dbReference>
<evidence type="ECO:0000256" key="5">
    <source>
        <dbReference type="ARBA" id="ARBA00022723"/>
    </source>
</evidence>
<dbReference type="GO" id="GO:0006355">
    <property type="term" value="P:regulation of DNA-templated transcription"/>
    <property type="evidence" value="ECO:0007669"/>
    <property type="project" value="InterPro"/>
</dbReference>
<keyword evidence="5 14" id="KW-0479">Metal-binding</keyword>
<evidence type="ECO:0000256" key="4">
    <source>
        <dbReference type="ARBA" id="ARBA00021280"/>
    </source>
</evidence>
<evidence type="ECO:0000256" key="7">
    <source>
        <dbReference type="ARBA" id="ARBA00022771"/>
    </source>
</evidence>
<dbReference type="GO" id="GO:0006289">
    <property type="term" value="P:nucleotide-excision repair"/>
    <property type="evidence" value="ECO:0007669"/>
    <property type="project" value="UniProtKB-UniRule"/>
</dbReference>
<evidence type="ECO:0000256" key="12">
    <source>
        <dbReference type="ARBA" id="ARBA00023242"/>
    </source>
</evidence>
<feature type="compositionally biased region" description="Basic and acidic residues" evidence="15">
    <location>
        <begin position="105"/>
        <end position="119"/>
    </location>
</feature>
<comment type="function">
    <text evidence="1 14">Component of the general transcription and DNA repair factor IIH (TFIIH) core complex, which is involved in general and transcription-coupled nucleotide excision repair (NER) of damaged DNA and, when complexed to TFIIK, in RNA transcription by RNA polymerase II. In NER, TFIIH acts by opening DNA around the lesion to allow the excision of the damaged oligonucleotide and its replacement by a new DNA fragment. In transcription, TFIIH has an essential role in transcription initiation. When the pre-initiation complex (PIC) has been established, TFIIH is required for promoter opening and promoter escape. Phosphorylation of the C-terminal tail (CTD) of the largest subunit of RNA polymerase II by the kinase module TFIIK controls the initiation of transcription.</text>
</comment>
<accession>A0A0G2EBF0</accession>
<keyword evidence="8 14" id="KW-0862">Zinc</keyword>
<evidence type="ECO:0000256" key="1">
    <source>
        <dbReference type="ARBA" id="ARBA00002817"/>
    </source>
</evidence>
<evidence type="ECO:0000256" key="14">
    <source>
        <dbReference type="RuleBase" id="RU368090"/>
    </source>
</evidence>
<comment type="similarity">
    <text evidence="3 14">Belongs to the TFB4 family.</text>
</comment>
<keyword evidence="10 14" id="KW-0804">Transcription</keyword>
<protein>
    <recommendedName>
        <fullName evidence="4 14">General transcription and DNA repair factor IIH subunit TFB4</fullName>
        <shortName evidence="14">TFIIH subunit TFB4</shortName>
    </recommendedName>
    <alternativeName>
        <fullName evidence="13 14">RNA polymerase II transcription factor B subunit 4</fullName>
    </alternativeName>
</protein>
<evidence type="ECO:0000256" key="9">
    <source>
        <dbReference type="ARBA" id="ARBA00023015"/>
    </source>
</evidence>
<keyword evidence="6 14" id="KW-0227">DNA damage</keyword>
<dbReference type="Gene3D" id="3.40.50.410">
    <property type="entry name" value="von Willebrand factor, type A domain"/>
    <property type="match status" value="1"/>
</dbReference>
<keyword evidence="9 14" id="KW-0805">Transcription regulation</keyword>
<feature type="compositionally biased region" description="Basic and acidic residues" evidence="15">
    <location>
        <begin position="1"/>
        <end position="14"/>
    </location>
</feature>
<dbReference type="InterPro" id="IPR036465">
    <property type="entry name" value="vWFA_dom_sf"/>
</dbReference>
<evidence type="ECO:0000256" key="6">
    <source>
        <dbReference type="ARBA" id="ARBA00022763"/>
    </source>
</evidence>
<gene>
    <name evidence="16" type="ORF">UCRPC4_g04182</name>
</gene>
<evidence type="ECO:0000256" key="15">
    <source>
        <dbReference type="SAM" id="MobiDB-lite"/>
    </source>
</evidence>
<comment type="subunit">
    <text evidence="14">Component of the 7-subunit TFIIH core complex composed of XPB/SSL2, XPD/RAD3, SSL1, TFB1, TFB2, TFB4 and TFB5, which is active in NER. The core complex associates with the 3-subunit CTD-kinase module TFIIK composed of CCL1, KIN28 and TFB3 to form the 10-subunit holoenzyme (holo-TFIIH) active in transcription.</text>
</comment>
<dbReference type="Proteomes" id="UP000053317">
    <property type="component" value="Unassembled WGS sequence"/>
</dbReference>
<organism evidence="16 17">
    <name type="scientific">Phaeomoniella chlamydospora</name>
    <name type="common">Phaeoacremonium chlamydosporum</name>
    <dbReference type="NCBI Taxonomy" id="158046"/>
    <lineage>
        <taxon>Eukaryota</taxon>
        <taxon>Fungi</taxon>
        <taxon>Dikarya</taxon>
        <taxon>Ascomycota</taxon>
        <taxon>Pezizomycotina</taxon>
        <taxon>Eurotiomycetes</taxon>
        <taxon>Chaetothyriomycetidae</taxon>
        <taxon>Phaeomoniellales</taxon>
        <taxon>Phaeomoniellaceae</taxon>
        <taxon>Phaeomoniella</taxon>
    </lineage>
</organism>
<evidence type="ECO:0000256" key="10">
    <source>
        <dbReference type="ARBA" id="ARBA00023163"/>
    </source>
</evidence>
<keyword evidence="17" id="KW-1185">Reference proteome</keyword>
<sequence>MNAVDGSEHYEKGTNEPTPSLLTVILDTNPAAWSILADDLSLSAAISDILIFINAHLAFNYTNKVAVIASHCSSAKWLYPTPSPQADPAVRPASKRKTSLSTSQQDRDTDISKKARTDDSTVSPAKLKLKLKNPRIISLEANSNKYRPFRLVEEEVIKNLSSILSTTTKTEVANTTSTMIAGALTLALSYINREMLAYAEANGGGGNRANATDPSTQPTASITPSSGSQSLQSRILLISVSPSTDLAHQYIPIMNSIFACQRLSIPIDICQIPLSSSRIFPGSTPDNTTTSQNSTSTVFLQQASDATHGIYIPLPTAVSSSSPQKPSWSLLQYLLFAFLPSNTTRRSLILPTRIDVDFRAACFCHRRIVDIGFVCSICLSIFCSVPEAGECLTCGSQLSLGDYGARPIVIAKGGGKKKKKKGKGLPDGGGTATPTPTPTAAPTPGPS</sequence>
<dbReference type="EMBL" id="LCWF01000098">
    <property type="protein sequence ID" value="KKY20292.1"/>
    <property type="molecule type" value="Genomic_DNA"/>
</dbReference>
<dbReference type="OrthoDB" id="17307at2759"/>
<dbReference type="AlphaFoldDB" id="A0A0G2EBF0"/>
<evidence type="ECO:0000256" key="8">
    <source>
        <dbReference type="ARBA" id="ARBA00022833"/>
    </source>
</evidence>
<feature type="region of interest" description="Disordered" evidence="15">
    <location>
        <begin position="1"/>
        <end position="20"/>
    </location>
</feature>
<reference evidence="16 17" key="2">
    <citation type="submission" date="2015-05" db="EMBL/GenBank/DDBJ databases">
        <authorList>
            <person name="Morales-Cruz A."/>
            <person name="Amrine K.C."/>
            <person name="Cantu D."/>
        </authorList>
    </citation>
    <scope>NUCLEOTIDE SEQUENCE [LARGE SCALE GENOMIC DNA]</scope>
    <source>
        <strain evidence="16">UCRPC4</strain>
    </source>
</reference>
<dbReference type="PANTHER" id="PTHR12831:SF0">
    <property type="entry name" value="GENERAL TRANSCRIPTION FACTOR IIH SUBUNIT 3"/>
    <property type="match status" value="1"/>
</dbReference>